<dbReference type="GeneID" id="3863740"/>
<dbReference type="InParanoid" id="Q4UGP9"/>
<dbReference type="RefSeq" id="XP_954417.1">
    <property type="nucleotide sequence ID" value="XM_949324.1"/>
</dbReference>
<dbReference type="eggNOG" id="ENOG502QWXQ">
    <property type="taxonomic scope" value="Eukaryota"/>
</dbReference>
<accession>Q4UGP9</accession>
<evidence type="ECO:0000313" key="5">
    <source>
        <dbReference type="Proteomes" id="UP000001950"/>
    </source>
</evidence>
<reference evidence="4 5" key="1">
    <citation type="journal article" date="2005" name="Science">
        <title>Genome of the host-cell transforming parasite Theileria annulata compared with T. parva.</title>
        <authorList>
            <person name="Pain A."/>
            <person name="Renauld H."/>
            <person name="Berriman M."/>
            <person name="Murphy L."/>
            <person name="Yeats C.A."/>
            <person name="Weir W."/>
            <person name="Kerhornou A."/>
            <person name="Aslett M."/>
            <person name="Bishop R."/>
            <person name="Bouchier C."/>
            <person name="Cochet M."/>
            <person name="Coulson R.M.R."/>
            <person name="Cronin A."/>
            <person name="de Villiers E.P."/>
            <person name="Fraser A."/>
            <person name="Fosker N."/>
            <person name="Gardner M."/>
            <person name="Goble A."/>
            <person name="Griffiths-Jones S."/>
            <person name="Harris D.E."/>
            <person name="Katzer F."/>
            <person name="Larke N."/>
            <person name="Lord A."/>
            <person name="Maser P."/>
            <person name="McKellar S."/>
            <person name="Mooney P."/>
            <person name="Morton F."/>
            <person name="Nene V."/>
            <person name="O'Neil S."/>
            <person name="Price C."/>
            <person name="Quail M.A."/>
            <person name="Rabbinowitsch E."/>
            <person name="Rawlings N.D."/>
            <person name="Rutter S."/>
            <person name="Saunders D."/>
            <person name="Seeger K."/>
            <person name="Shah T."/>
            <person name="Squares R."/>
            <person name="Squares S."/>
            <person name="Tivey A."/>
            <person name="Walker A.R."/>
            <person name="Woodward J."/>
            <person name="Dobbelaere D.A.E."/>
            <person name="Langsley G."/>
            <person name="Rajandream M.A."/>
            <person name="McKeever D."/>
            <person name="Shiels B."/>
            <person name="Tait A."/>
            <person name="Barrell B.G."/>
            <person name="Hall N."/>
        </authorList>
    </citation>
    <scope>NUCLEOTIDE SEQUENCE [LARGE SCALE GENOMIC DNA]</scope>
    <source>
        <strain evidence="5">Ankara</strain>
    </source>
</reference>
<dbReference type="InterPro" id="IPR000949">
    <property type="entry name" value="ELM2_dom"/>
</dbReference>
<dbReference type="AlphaFoldDB" id="Q4UGP9"/>
<keyword evidence="1" id="KW-0539">Nucleus</keyword>
<evidence type="ECO:0000313" key="4">
    <source>
        <dbReference type="EMBL" id="CAI73740.1"/>
    </source>
</evidence>
<feature type="compositionally biased region" description="Polar residues" evidence="2">
    <location>
        <begin position="132"/>
        <end position="141"/>
    </location>
</feature>
<name>Q4UGP9_THEAN</name>
<proteinExistence type="predicted"/>
<feature type="domain" description="ELM2" evidence="3">
    <location>
        <begin position="15"/>
        <end position="141"/>
    </location>
</feature>
<keyword evidence="5" id="KW-1185">Reference proteome</keyword>
<dbReference type="Proteomes" id="UP000001950">
    <property type="component" value="Chromosome 1"/>
</dbReference>
<sequence length="141" mass="16158">MEMETKRQWMQSFDGRIRVGPEYQAMIPPFCKNNFPSSHQNDTNSPKESTNEEQPSKPTLNKSHSEPSQQLTEPYQPDGEPYQSYGDQFVQSYAEEPLDDSYDADITSHLKFASREDEPANQFASDIKSLEASYSSSDKEF</sequence>
<gene>
    <name evidence="4" type="ORF">TA21290</name>
</gene>
<evidence type="ECO:0000256" key="1">
    <source>
        <dbReference type="ARBA" id="ARBA00023242"/>
    </source>
</evidence>
<dbReference type="KEGG" id="tan:TA21290"/>
<evidence type="ECO:0000256" key="2">
    <source>
        <dbReference type="SAM" id="MobiDB-lite"/>
    </source>
</evidence>
<feature type="compositionally biased region" description="Polar residues" evidence="2">
    <location>
        <begin position="34"/>
        <end position="73"/>
    </location>
</feature>
<feature type="region of interest" description="Disordered" evidence="2">
    <location>
        <begin position="27"/>
        <end position="141"/>
    </location>
</feature>
<dbReference type="SMART" id="SM01189">
    <property type="entry name" value="ELM2"/>
    <property type="match status" value="1"/>
</dbReference>
<dbReference type="OMA" id="MIPPFCK"/>
<dbReference type="VEuPathDB" id="PiroplasmaDB:TA21290"/>
<organism evidence="4 5">
    <name type="scientific">Theileria annulata</name>
    <dbReference type="NCBI Taxonomy" id="5874"/>
    <lineage>
        <taxon>Eukaryota</taxon>
        <taxon>Sar</taxon>
        <taxon>Alveolata</taxon>
        <taxon>Apicomplexa</taxon>
        <taxon>Aconoidasida</taxon>
        <taxon>Piroplasmida</taxon>
        <taxon>Theileriidae</taxon>
        <taxon>Theileria</taxon>
    </lineage>
</organism>
<dbReference type="Pfam" id="PF01448">
    <property type="entry name" value="ELM2"/>
    <property type="match status" value="1"/>
</dbReference>
<evidence type="ECO:0000259" key="3">
    <source>
        <dbReference type="PROSITE" id="PS51156"/>
    </source>
</evidence>
<protein>
    <recommendedName>
        <fullName evidence="3">ELM2 domain-containing protein</fullName>
    </recommendedName>
</protein>
<dbReference type="OrthoDB" id="361943at2759"/>
<dbReference type="EMBL" id="CR940347">
    <property type="protein sequence ID" value="CAI73740.1"/>
    <property type="molecule type" value="Genomic_DNA"/>
</dbReference>
<dbReference type="PROSITE" id="PS51156">
    <property type="entry name" value="ELM2"/>
    <property type="match status" value="1"/>
</dbReference>